<organism evidence="4 5">
    <name type="scientific">Gluconacetobacter johannae</name>
    <dbReference type="NCBI Taxonomy" id="112140"/>
    <lineage>
        <taxon>Bacteria</taxon>
        <taxon>Pseudomonadati</taxon>
        <taxon>Pseudomonadota</taxon>
        <taxon>Alphaproteobacteria</taxon>
        <taxon>Acetobacterales</taxon>
        <taxon>Acetobacteraceae</taxon>
        <taxon>Gluconacetobacter</taxon>
    </lineage>
</organism>
<feature type="region of interest" description="Disordered" evidence="2">
    <location>
        <begin position="1"/>
        <end position="36"/>
    </location>
</feature>
<accession>A0A7W4J5M7</accession>
<feature type="domain" description="FAD dependent oxidoreductase" evidence="3">
    <location>
        <begin position="63"/>
        <end position="411"/>
    </location>
</feature>
<dbReference type="Gene3D" id="3.50.50.60">
    <property type="entry name" value="FAD/NAD(P)-binding domain"/>
    <property type="match status" value="1"/>
</dbReference>
<dbReference type="SUPFAM" id="SSF51905">
    <property type="entry name" value="FAD/NAD(P)-binding domain"/>
    <property type="match status" value="1"/>
</dbReference>
<dbReference type="PANTHER" id="PTHR13847:SF281">
    <property type="entry name" value="FAD DEPENDENT OXIDOREDUCTASE DOMAIN-CONTAINING PROTEIN"/>
    <property type="match status" value="1"/>
</dbReference>
<dbReference type="Gene3D" id="3.30.9.10">
    <property type="entry name" value="D-Amino Acid Oxidase, subunit A, domain 2"/>
    <property type="match status" value="1"/>
</dbReference>
<dbReference type="PANTHER" id="PTHR13847">
    <property type="entry name" value="SARCOSINE DEHYDROGENASE-RELATED"/>
    <property type="match status" value="1"/>
</dbReference>
<protein>
    <submittedName>
        <fullName evidence="4">FAD-dependent oxidoreductase</fullName>
    </submittedName>
</protein>
<dbReference type="InterPro" id="IPR036188">
    <property type="entry name" value="FAD/NAD-bd_sf"/>
</dbReference>
<dbReference type="Pfam" id="PF01266">
    <property type="entry name" value="DAO"/>
    <property type="match status" value="1"/>
</dbReference>
<dbReference type="AlphaFoldDB" id="A0A7W4J5M7"/>
<dbReference type="InterPro" id="IPR006076">
    <property type="entry name" value="FAD-dep_OxRdtase"/>
</dbReference>
<comment type="caution">
    <text evidence="4">The sequence shown here is derived from an EMBL/GenBank/DDBJ whole genome shotgun (WGS) entry which is preliminary data.</text>
</comment>
<gene>
    <name evidence="4" type="ORF">HLH21_04465</name>
</gene>
<evidence type="ECO:0000313" key="4">
    <source>
        <dbReference type="EMBL" id="MBB2175180.1"/>
    </source>
</evidence>
<dbReference type="GO" id="GO:0005737">
    <property type="term" value="C:cytoplasm"/>
    <property type="evidence" value="ECO:0007669"/>
    <property type="project" value="TreeGrafter"/>
</dbReference>
<reference evidence="4 5" key="1">
    <citation type="submission" date="2020-04" db="EMBL/GenBank/DDBJ databases">
        <title>Description of novel Gluconacetobacter.</title>
        <authorList>
            <person name="Sombolestani A."/>
        </authorList>
    </citation>
    <scope>NUCLEOTIDE SEQUENCE [LARGE SCALE GENOMIC DNA]</scope>
    <source>
        <strain evidence="4 5">LMG 21312</strain>
    </source>
</reference>
<name>A0A7W4J5M7_9PROT</name>
<keyword evidence="5" id="KW-1185">Reference proteome</keyword>
<sequence>MRRVRPDRLPGNQGHPGIRTRSVTHPAPAEGRPLPDSLYAETARPAVPTPPLTGEIRVGTALIGGGFTGLSAALHLAEAGHAVAVLEANAPGWGASGRNGGQVNPGLKTLPSEVERDFGPERGARLAHAAWNAPDLVFDLVERHGIACAAARGGTLRAATSDDQIPALRQLTDECRARGGDVEWLDDAAIAARTGTGHYRAALLDRRGGQINPLGLARGMAQAAIGHGAQIFGGTRALSLRRDDGCWRIGTRNGAVRADRVVFATNGYADRLWNRLRRTVVPASSAIVATAPLPSDIRARILPAREVLYELGEITTYYRIDDAGRLLIGGRSSLAERSGPDAFPFLQRHALMLWPFLHDVQWTHGWNGHVAVTLDHYPHWHEPMPGIIACVGYNGRGVAMATLLGREIARRALGATTEDILLPPSPIRPIPFHAAWPLGVTARIIQGRLTDRLSRLRG</sequence>
<keyword evidence="1" id="KW-0560">Oxidoreductase</keyword>
<dbReference type="Proteomes" id="UP000561066">
    <property type="component" value="Unassembled WGS sequence"/>
</dbReference>
<evidence type="ECO:0000259" key="3">
    <source>
        <dbReference type="Pfam" id="PF01266"/>
    </source>
</evidence>
<dbReference type="GO" id="GO:0016491">
    <property type="term" value="F:oxidoreductase activity"/>
    <property type="evidence" value="ECO:0007669"/>
    <property type="project" value="UniProtKB-KW"/>
</dbReference>
<evidence type="ECO:0000313" key="5">
    <source>
        <dbReference type="Proteomes" id="UP000561066"/>
    </source>
</evidence>
<evidence type="ECO:0000256" key="1">
    <source>
        <dbReference type="ARBA" id="ARBA00023002"/>
    </source>
</evidence>
<evidence type="ECO:0000256" key="2">
    <source>
        <dbReference type="SAM" id="MobiDB-lite"/>
    </source>
</evidence>
<dbReference type="EMBL" id="JABEQH010000005">
    <property type="protein sequence ID" value="MBB2175180.1"/>
    <property type="molecule type" value="Genomic_DNA"/>
</dbReference>
<proteinExistence type="predicted"/>